<protein>
    <submittedName>
        <fullName evidence="2">Uncharacterized protein</fullName>
    </submittedName>
</protein>
<keyword evidence="1" id="KW-0812">Transmembrane</keyword>
<keyword evidence="1" id="KW-1133">Transmembrane helix</keyword>
<evidence type="ECO:0000256" key="1">
    <source>
        <dbReference type="SAM" id="Phobius"/>
    </source>
</evidence>
<evidence type="ECO:0000313" key="2">
    <source>
        <dbReference type="EMBL" id="UQF79911.1"/>
    </source>
</evidence>
<accession>A0A9E7AFY0</accession>
<name>A0A9E7AFY0_9ACTO</name>
<dbReference type="AlphaFoldDB" id="A0A9E7AFY0"/>
<dbReference type="Proteomes" id="UP000830236">
    <property type="component" value="Chromosome"/>
</dbReference>
<feature type="transmembrane region" description="Helical" evidence="1">
    <location>
        <begin position="67"/>
        <end position="93"/>
    </location>
</feature>
<reference evidence="2" key="1">
    <citation type="submission" date="2022-05" db="EMBL/GenBank/DDBJ databases">
        <title>Using nanopore sequencing to obtain complete genomes from saliva samples.</title>
        <authorList>
            <person name="Baker J.L."/>
        </authorList>
    </citation>
    <scope>NUCLEOTIDE SEQUENCE</scope>
    <source>
        <strain evidence="2">JCVI-JB-Ag32</strain>
    </source>
</reference>
<dbReference type="RefSeq" id="WP_146002424.1">
    <property type="nucleotide sequence ID" value="NZ_PNHV01000001.1"/>
</dbReference>
<evidence type="ECO:0000313" key="3">
    <source>
        <dbReference type="Proteomes" id="UP000830236"/>
    </source>
</evidence>
<keyword evidence="1" id="KW-0472">Membrane</keyword>
<dbReference type="KEGG" id="agh:M3I41_01130"/>
<dbReference type="EMBL" id="CP097095">
    <property type="protein sequence ID" value="UQF79911.1"/>
    <property type="molecule type" value="Genomic_DNA"/>
</dbReference>
<gene>
    <name evidence="2" type="ORF">M3I41_01130</name>
</gene>
<sequence>MSRMNAMKVGLERVGAVVGTLLLAFALLLVNSPVRAASYVATDASSTTSSVITSASDSGAEMSVGSAVLYVIVGATALTVVIGVVLLIVGPCGHKHRSARSRKIRK</sequence>
<organism evidence="2 3">
    <name type="scientific">Actinomyces graevenitzii</name>
    <dbReference type="NCBI Taxonomy" id="55565"/>
    <lineage>
        <taxon>Bacteria</taxon>
        <taxon>Bacillati</taxon>
        <taxon>Actinomycetota</taxon>
        <taxon>Actinomycetes</taxon>
        <taxon>Actinomycetales</taxon>
        <taxon>Actinomycetaceae</taxon>
        <taxon>Actinomyces</taxon>
    </lineage>
</organism>
<proteinExistence type="predicted"/>